<name>A0A843WSU6_COLES</name>
<gene>
    <name evidence="1" type="ORF">Taro_041227</name>
</gene>
<dbReference type="EMBL" id="NMUH01004104">
    <property type="protein sequence ID" value="MQM08371.1"/>
    <property type="molecule type" value="Genomic_DNA"/>
</dbReference>
<evidence type="ECO:0000313" key="1">
    <source>
        <dbReference type="EMBL" id="MQM08371.1"/>
    </source>
</evidence>
<keyword evidence="2" id="KW-1185">Reference proteome</keyword>
<comment type="caution">
    <text evidence="1">The sequence shown here is derived from an EMBL/GenBank/DDBJ whole genome shotgun (WGS) entry which is preliminary data.</text>
</comment>
<dbReference type="Proteomes" id="UP000652761">
    <property type="component" value="Unassembled WGS sequence"/>
</dbReference>
<accession>A0A843WSU6</accession>
<protein>
    <submittedName>
        <fullName evidence="1">Uncharacterized protein</fullName>
    </submittedName>
</protein>
<sequence>MIAAIKTTISVILHTSYSHDLALISGTVSEIGGLIQLTHSVSPPSPLSGLCRSGREQLRTSAKRASKGFIGLVVSAPSGEERLNGHLGWSRAISDLEKNVDVVFLNEVALALHELKDDVRRDLKACRFGTLHELKDDIRHDLKVGCPRGRPPPDRDLISSDTTDLINSATDLISSAKELISSDIADLMTNRLMRVKSGGREQLRTSAKRASKGFISLVVSAPSGEERLNGHLGWSRAMLL</sequence>
<reference evidence="1" key="1">
    <citation type="submission" date="2017-07" db="EMBL/GenBank/DDBJ databases">
        <title>Taro Niue Genome Assembly and Annotation.</title>
        <authorList>
            <person name="Atibalentja N."/>
            <person name="Keating K."/>
            <person name="Fields C.J."/>
        </authorList>
    </citation>
    <scope>NUCLEOTIDE SEQUENCE</scope>
    <source>
        <strain evidence="1">Niue_2</strain>
        <tissue evidence="1">Leaf</tissue>
    </source>
</reference>
<proteinExistence type="predicted"/>
<dbReference type="AlphaFoldDB" id="A0A843WSU6"/>
<organism evidence="1 2">
    <name type="scientific">Colocasia esculenta</name>
    <name type="common">Wild taro</name>
    <name type="synonym">Arum esculentum</name>
    <dbReference type="NCBI Taxonomy" id="4460"/>
    <lineage>
        <taxon>Eukaryota</taxon>
        <taxon>Viridiplantae</taxon>
        <taxon>Streptophyta</taxon>
        <taxon>Embryophyta</taxon>
        <taxon>Tracheophyta</taxon>
        <taxon>Spermatophyta</taxon>
        <taxon>Magnoliopsida</taxon>
        <taxon>Liliopsida</taxon>
        <taxon>Araceae</taxon>
        <taxon>Aroideae</taxon>
        <taxon>Colocasieae</taxon>
        <taxon>Colocasia</taxon>
    </lineage>
</organism>
<evidence type="ECO:0000313" key="2">
    <source>
        <dbReference type="Proteomes" id="UP000652761"/>
    </source>
</evidence>